<keyword evidence="2 6" id="KW-0662">Pyridine nucleotide biosynthesis</keyword>
<feature type="domain" description="Aspartate dehydrogenase" evidence="7">
    <location>
        <begin position="170"/>
        <end position="274"/>
    </location>
</feature>
<comment type="pathway">
    <text evidence="6">Cofactor biosynthesis; NAD(+) biosynthesis; iminoaspartate from L-aspartate (dehydrogenase route): step 1/1.</text>
</comment>
<keyword evidence="3 6" id="KW-0521">NADP</keyword>
<evidence type="ECO:0000256" key="4">
    <source>
        <dbReference type="ARBA" id="ARBA00023002"/>
    </source>
</evidence>
<evidence type="ECO:0000259" key="8">
    <source>
        <dbReference type="Pfam" id="PF03447"/>
    </source>
</evidence>
<evidence type="ECO:0000259" key="7">
    <source>
        <dbReference type="Pfam" id="PF01958"/>
    </source>
</evidence>
<dbReference type="InterPro" id="IPR036291">
    <property type="entry name" value="NAD(P)-bd_dom_sf"/>
</dbReference>
<dbReference type="GO" id="GO:0051287">
    <property type="term" value="F:NAD binding"/>
    <property type="evidence" value="ECO:0007669"/>
    <property type="project" value="UniProtKB-UniRule"/>
</dbReference>
<gene>
    <name evidence="6" type="primary">nadX</name>
    <name evidence="9" type="ORF">F8O05_01035</name>
</gene>
<reference evidence="9 10" key="1">
    <citation type="submission" date="2019-09" db="EMBL/GenBank/DDBJ databases">
        <title>Phylogeny of genus Pseudoclavibacter and closely related genus.</title>
        <authorList>
            <person name="Li Y."/>
        </authorList>
    </citation>
    <scope>NUCLEOTIDE SEQUENCE [LARGE SCALE GENOMIC DNA]</scope>
    <source>
        <strain evidence="9 10">KCTC 13959</strain>
    </source>
</reference>
<dbReference type="UniPathway" id="UPA00253">
    <property type="reaction ID" value="UER00456"/>
</dbReference>
<dbReference type="InterPro" id="IPR020626">
    <property type="entry name" value="Asp_DH_prok"/>
</dbReference>
<comment type="function">
    <text evidence="6">Specifically catalyzes the NAD or NADP-dependent dehydrogenation of L-aspartate to iminoaspartate.</text>
</comment>
<dbReference type="Gene3D" id="3.40.50.720">
    <property type="entry name" value="NAD(P)-binding Rossmann-like Domain"/>
    <property type="match status" value="1"/>
</dbReference>
<dbReference type="GO" id="GO:0033735">
    <property type="term" value="F:aspartate dehydrogenase [NAD(P)+] activity"/>
    <property type="evidence" value="ECO:0007669"/>
    <property type="project" value="UniProtKB-EC"/>
</dbReference>
<feature type="binding site" evidence="6">
    <location>
        <position position="192"/>
    </location>
    <ligand>
        <name>NAD(+)</name>
        <dbReference type="ChEBI" id="CHEBI:57540"/>
    </ligand>
</feature>
<dbReference type="GO" id="GO:0050661">
    <property type="term" value="F:NADP binding"/>
    <property type="evidence" value="ECO:0007669"/>
    <property type="project" value="UniProtKB-UniRule"/>
</dbReference>
<evidence type="ECO:0000313" key="9">
    <source>
        <dbReference type="EMBL" id="KAB1644886.1"/>
    </source>
</evidence>
<dbReference type="SUPFAM" id="SSF51735">
    <property type="entry name" value="NAD(P)-binding Rossmann-fold domains"/>
    <property type="match status" value="1"/>
</dbReference>
<evidence type="ECO:0000256" key="3">
    <source>
        <dbReference type="ARBA" id="ARBA00022857"/>
    </source>
</evidence>
<comment type="catalytic activity">
    <reaction evidence="6">
        <text>L-aspartate + NAD(+) + H2O = oxaloacetate + NH4(+) + NADH + H(+)</text>
        <dbReference type="Rhea" id="RHEA:11788"/>
        <dbReference type="ChEBI" id="CHEBI:15377"/>
        <dbReference type="ChEBI" id="CHEBI:15378"/>
        <dbReference type="ChEBI" id="CHEBI:16452"/>
        <dbReference type="ChEBI" id="CHEBI:28938"/>
        <dbReference type="ChEBI" id="CHEBI:29991"/>
        <dbReference type="ChEBI" id="CHEBI:57540"/>
        <dbReference type="ChEBI" id="CHEBI:57945"/>
        <dbReference type="EC" id="1.4.1.21"/>
    </reaction>
</comment>
<organism evidence="9 10">
    <name type="scientific">Gulosibacter chungangensis</name>
    <dbReference type="NCBI Taxonomy" id="979746"/>
    <lineage>
        <taxon>Bacteria</taxon>
        <taxon>Bacillati</taxon>
        <taxon>Actinomycetota</taxon>
        <taxon>Actinomycetes</taxon>
        <taxon>Micrococcales</taxon>
        <taxon>Microbacteriaceae</taxon>
        <taxon>Gulosibacter</taxon>
    </lineage>
</organism>
<dbReference type="PANTHER" id="PTHR31873:SF6">
    <property type="entry name" value="ASPARTATE DEHYDROGENASE DOMAIN-CONTAINING PROTEIN"/>
    <property type="match status" value="1"/>
</dbReference>
<evidence type="ECO:0000256" key="1">
    <source>
        <dbReference type="ARBA" id="ARBA00008331"/>
    </source>
</evidence>
<dbReference type="GO" id="GO:0016639">
    <property type="term" value="F:oxidoreductase activity, acting on the CH-NH2 group of donors, NAD or NADP as acceptor"/>
    <property type="evidence" value="ECO:0007669"/>
    <property type="project" value="UniProtKB-UniRule"/>
</dbReference>
<dbReference type="HAMAP" id="MF_01265">
    <property type="entry name" value="NadX"/>
    <property type="match status" value="1"/>
</dbReference>
<comment type="similarity">
    <text evidence="1 6">Belongs to the L-aspartate dehydrogenase family.</text>
</comment>
<feature type="binding site" evidence="6">
    <location>
        <position position="120"/>
    </location>
    <ligand>
        <name>NAD(+)</name>
        <dbReference type="ChEBI" id="CHEBI:57540"/>
    </ligand>
</feature>
<dbReference type="EMBL" id="WBKB01000001">
    <property type="protein sequence ID" value="KAB1644886.1"/>
    <property type="molecule type" value="Genomic_DNA"/>
</dbReference>
<dbReference type="InterPro" id="IPR002811">
    <property type="entry name" value="Asp_DH"/>
</dbReference>
<comment type="caution">
    <text evidence="9">The sequence shown here is derived from an EMBL/GenBank/DDBJ whole genome shotgun (WGS) entry which is preliminary data.</text>
</comment>
<dbReference type="PANTHER" id="PTHR31873">
    <property type="entry name" value="L-ASPARTATE DEHYDROGENASE-RELATED"/>
    <property type="match status" value="1"/>
</dbReference>
<feature type="domain" description="Aspartate/homoserine dehydrogenase NAD-binding" evidence="8">
    <location>
        <begin position="8"/>
        <end position="102"/>
    </location>
</feature>
<dbReference type="PIRSF" id="PIRSF005227">
    <property type="entry name" value="Asp_dh_NAD_syn"/>
    <property type="match status" value="1"/>
</dbReference>
<accession>A0A7J5BF46</accession>
<keyword evidence="5 6" id="KW-0520">NAD</keyword>
<dbReference type="EC" id="1.4.1.21" evidence="6"/>
<name>A0A7J5BF46_9MICO</name>
<dbReference type="RefSeq" id="WP_158050899.1">
    <property type="nucleotide sequence ID" value="NZ_WBKB01000001.1"/>
</dbReference>
<dbReference type="InterPro" id="IPR005106">
    <property type="entry name" value="Asp/hSer_DH_NAD-bd"/>
</dbReference>
<evidence type="ECO:0000256" key="5">
    <source>
        <dbReference type="ARBA" id="ARBA00023027"/>
    </source>
</evidence>
<feature type="active site" evidence="6">
    <location>
        <position position="240"/>
    </location>
</feature>
<dbReference type="GO" id="GO:0009435">
    <property type="term" value="P:NAD+ biosynthetic process"/>
    <property type="evidence" value="ECO:0007669"/>
    <property type="project" value="UniProtKB-UniRule"/>
</dbReference>
<keyword evidence="4 6" id="KW-0560">Oxidoreductase</keyword>
<evidence type="ECO:0000256" key="6">
    <source>
        <dbReference type="HAMAP-Rule" id="MF_01265"/>
    </source>
</evidence>
<proteinExistence type="inferred from homology"/>
<protein>
    <recommendedName>
        <fullName evidence="6">L-aspartate dehydrogenase</fullName>
        <ecNumber evidence="6">1.4.1.21</ecNumber>
    </recommendedName>
</protein>
<evidence type="ECO:0000313" key="10">
    <source>
        <dbReference type="Proteomes" id="UP000433493"/>
    </source>
</evidence>
<dbReference type="Pfam" id="PF01958">
    <property type="entry name" value="Asp_DH_C"/>
    <property type="match status" value="1"/>
</dbReference>
<comment type="catalytic activity">
    <reaction evidence="6">
        <text>L-aspartate + NADP(+) + H2O = oxaloacetate + NH4(+) + NADPH + H(+)</text>
        <dbReference type="Rhea" id="RHEA:11784"/>
        <dbReference type="ChEBI" id="CHEBI:15377"/>
        <dbReference type="ChEBI" id="CHEBI:15378"/>
        <dbReference type="ChEBI" id="CHEBI:16452"/>
        <dbReference type="ChEBI" id="CHEBI:28938"/>
        <dbReference type="ChEBI" id="CHEBI:29991"/>
        <dbReference type="ChEBI" id="CHEBI:57783"/>
        <dbReference type="ChEBI" id="CHEBI:58349"/>
        <dbReference type="EC" id="1.4.1.21"/>
    </reaction>
</comment>
<sequence>MADILLIGYGTIGQDLVSLLEPEIARGEIRILAAAVRDPQKPRPTASAVPLIHTDKLANYLPQADLVVECAGVPAAISHGSEVISAGREMILTSVGALAHRDARLGMLSGPGKLTVTNGAIGGFDLLGAAAQAGGIAEISIQTSKLAASLVRPWMTQAERARLQDLTPTDEAFVLFDGNPTDAIEKFPANVNVAVALAWATRELLPADAPGAEQSQAFERALAQVRVRILADPNARLSLHVIRASGPAGTYEFSLENAPSPSNPRTSGLTAMSVARDVRESILRC</sequence>
<dbReference type="Gene3D" id="3.30.360.10">
    <property type="entry name" value="Dihydrodipicolinate Reductase, domain 2"/>
    <property type="match status" value="1"/>
</dbReference>
<dbReference type="AlphaFoldDB" id="A0A7J5BF46"/>
<dbReference type="Proteomes" id="UP000433493">
    <property type="component" value="Unassembled WGS sequence"/>
</dbReference>
<evidence type="ECO:0000256" key="2">
    <source>
        <dbReference type="ARBA" id="ARBA00022642"/>
    </source>
</evidence>
<keyword evidence="10" id="KW-1185">Reference proteome</keyword>
<comment type="miscellaneous">
    <text evidence="6">The iminoaspartate product is unstable in aqueous solution and can decompose to oxaloacetate and ammonia.</text>
</comment>
<dbReference type="InterPro" id="IPR011182">
    <property type="entry name" value="L-Asp_DH"/>
</dbReference>
<dbReference type="SUPFAM" id="SSF55347">
    <property type="entry name" value="Glyceraldehyde-3-phosphate dehydrogenase-like, C-terminal domain"/>
    <property type="match status" value="1"/>
</dbReference>
<dbReference type="OrthoDB" id="956698at2"/>
<dbReference type="Pfam" id="PF03447">
    <property type="entry name" value="NAD_binding_3"/>
    <property type="match status" value="1"/>
</dbReference>